<dbReference type="Gene3D" id="3.40.50.720">
    <property type="entry name" value="NAD(P)-binding Rossmann-like Domain"/>
    <property type="match status" value="1"/>
</dbReference>
<dbReference type="Proteomes" id="UP000471501">
    <property type="component" value="Unassembled WGS sequence"/>
</dbReference>
<evidence type="ECO:0000313" key="3">
    <source>
        <dbReference type="Proteomes" id="UP000471501"/>
    </source>
</evidence>
<dbReference type="PANTHER" id="PTHR43162">
    <property type="match status" value="1"/>
</dbReference>
<comment type="caution">
    <text evidence="2">The sequence shown here is derived from an EMBL/GenBank/DDBJ whole genome shotgun (WGS) entry which is preliminary data.</text>
</comment>
<organism evidence="2 3">
    <name type="scientific">Flavobacterium hydrocarbonoxydans</name>
    <dbReference type="NCBI Taxonomy" id="2683249"/>
    <lineage>
        <taxon>Bacteria</taxon>
        <taxon>Pseudomonadati</taxon>
        <taxon>Bacteroidota</taxon>
        <taxon>Flavobacteriia</taxon>
        <taxon>Flavobacteriales</taxon>
        <taxon>Flavobacteriaceae</taxon>
        <taxon>Flavobacterium</taxon>
    </lineage>
</organism>
<dbReference type="InterPro" id="IPR021295">
    <property type="entry name" value="DUF2867"/>
</dbReference>
<dbReference type="Pfam" id="PF11066">
    <property type="entry name" value="DUF2867"/>
    <property type="match status" value="1"/>
</dbReference>
<gene>
    <name evidence="2" type="ORF">GON26_20760</name>
</gene>
<evidence type="ECO:0000259" key="1">
    <source>
        <dbReference type="Pfam" id="PF13460"/>
    </source>
</evidence>
<reference evidence="2 3" key="1">
    <citation type="submission" date="2019-12" db="EMBL/GenBank/DDBJ databases">
        <authorList>
            <person name="Kim Y.S."/>
        </authorList>
    </citation>
    <scope>NUCLEOTIDE SEQUENCE [LARGE SCALE GENOMIC DNA]</scope>
    <source>
        <strain evidence="2 3">GA093</strain>
    </source>
</reference>
<dbReference type="AlphaFoldDB" id="A0A6I4NRP8"/>
<dbReference type="RefSeq" id="WP_160376688.1">
    <property type="nucleotide sequence ID" value="NZ_WSTB01000019.1"/>
</dbReference>
<dbReference type="PANTHER" id="PTHR43162:SF1">
    <property type="entry name" value="PRESTALK A DIFFERENTIATION PROTEIN A"/>
    <property type="match status" value="1"/>
</dbReference>
<protein>
    <submittedName>
        <fullName evidence="2">DUF2867 domain-containing protein</fullName>
    </submittedName>
</protein>
<dbReference type="EMBL" id="WSTB01000019">
    <property type="protein sequence ID" value="MWB96801.1"/>
    <property type="molecule type" value="Genomic_DNA"/>
</dbReference>
<evidence type="ECO:0000313" key="2">
    <source>
        <dbReference type="EMBL" id="MWB96801.1"/>
    </source>
</evidence>
<dbReference type="SUPFAM" id="SSF51735">
    <property type="entry name" value="NAD(P)-binding Rossmann-fold domains"/>
    <property type="match status" value="1"/>
</dbReference>
<proteinExistence type="predicted"/>
<dbReference type="InterPro" id="IPR036291">
    <property type="entry name" value="NAD(P)-bd_dom_sf"/>
</dbReference>
<feature type="domain" description="NAD(P)-binding" evidence="1">
    <location>
        <begin position="7"/>
        <end position="122"/>
    </location>
</feature>
<accession>A0A6I4NRP8</accession>
<name>A0A6I4NRP8_9FLAO</name>
<dbReference type="InterPro" id="IPR016040">
    <property type="entry name" value="NAD(P)-bd_dom"/>
</dbReference>
<keyword evidence="3" id="KW-1185">Reference proteome</keyword>
<dbReference type="InterPro" id="IPR051604">
    <property type="entry name" value="Ergot_Alk_Oxidoreductase"/>
</dbReference>
<dbReference type="Pfam" id="PF13460">
    <property type="entry name" value="NAD_binding_10"/>
    <property type="match status" value="1"/>
</dbReference>
<sequence>MKILLTGATGYIGKRLLPILVAQGHEVVCCVRDKNRFYITEDLQQKVTVIEVDFLDQETLSAIPETIDAAFYLIHSMSGPETNYDELEGISASNFVQRINQTQAQQIVYLSGIVNDKTLSKHLSSRKNVETILGKANVPLTTLRAGIIVGSGSASFEIIRDLVNKLPVMITPKWLNTKCQPIAINDVLEFLSKSLLNPVTFNASFDIGGPDILTYKEMLLGFAEAKKLKRYIFTIPVMTPKLSSYWLYFVTSTSYKLAAALVSSMKVEVICNDQRINQLLAVKPMTYKEALSRALIKVEEDNVASSWKDSLISGRFSSTISAHLKVPKKDCYIDRRKMKIENRDFTIERIWSIGGETGWYCGDWLWSIRGFIDKLFGGVGSRRGRTNKHTIHSGDALDFWRVLYANKKEGKLILYAEMKLPGEAWLEFKIINNTLYQAATFRPKGIWGKLYWYSVLPFHGFIFNGMLHKLIK</sequence>